<sequence length="477" mass="51257">MISSYSRNLISTLNKESLGDETTVVVATPVKGENRSHRNGSVAETLASSPFTPHSSDHLFQSVPRVNMQSSPPEAMASSPMEKSRKSNLSACSSVASTPLKLSLQIGANGKAALISPGMFKNAVSLNTASSPVASSVPKEKAQTPPQASQAPEKTKILSLLKRMRSTTSSLNSSPVKNSVKKPQHHNLKKAASSSAVSSIESKRSRRPSSSLSPATSLVEITNKLHTVPQVTVTSSPKPPSTPRAKHTQFRTGFTPSVGLDLVLSNSMSPRMFFANGGGNNESSLDDRILKFSSPGTTFSPKTRVLPKPTSSQAYQQQQYQQQQHQQFPFKYSCGDPLLMNDVENGNWFEVMNNHTGTSAPSTLLLASPKPQVTTFTSPSHMDKRLRPITSERAKGQMEPATPRDTTTMNTAALQFTPLIQQTMNGSLSSKVVASTIALSPVGVSDRRSSLADEVDTAASPEKDDARLSLKRLINRS</sequence>
<feature type="region of interest" description="Disordered" evidence="1">
    <location>
        <begin position="445"/>
        <end position="477"/>
    </location>
</feature>
<feature type="region of interest" description="Disordered" evidence="1">
    <location>
        <begin position="135"/>
        <end position="154"/>
    </location>
</feature>
<name>A0AAV5RUW8_MAUHU</name>
<dbReference type="AlphaFoldDB" id="A0AAV5RUW8"/>
<organism evidence="2 3">
    <name type="scientific">Maudiozyma humilis</name>
    <name type="common">Sour dough yeast</name>
    <name type="synonym">Kazachstania humilis</name>
    <dbReference type="NCBI Taxonomy" id="51915"/>
    <lineage>
        <taxon>Eukaryota</taxon>
        <taxon>Fungi</taxon>
        <taxon>Dikarya</taxon>
        <taxon>Ascomycota</taxon>
        <taxon>Saccharomycotina</taxon>
        <taxon>Saccharomycetes</taxon>
        <taxon>Saccharomycetales</taxon>
        <taxon>Saccharomycetaceae</taxon>
        <taxon>Maudiozyma</taxon>
    </lineage>
</organism>
<feature type="compositionally biased region" description="Polar residues" evidence="1">
    <location>
        <begin position="166"/>
        <end position="177"/>
    </location>
</feature>
<dbReference type="EMBL" id="BTGD01000003">
    <property type="protein sequence ID" value="GMM54996.1"/>
    <property type="molecule type" value="Genomic_DNA"/>
</dbReference>
<accession>A0AAV5RUW8</accession>
<comment type="caution">
    <text evidence="2">The sequence shown here is derived from an EMBL/GenBank/DDBJ whole genome shotgun (WGS) entry which is preliminary data.</text>
</comment>
<protein>
    <submittedName>
        <fullName evidence="2">Uncharacterized protein</fullName>
    </submittedName>
</protein>
<evidence type="ECO:0000256" key="1">
    <source>
        <dbReference type="SAM" id="MobiDB-lite"/>
    </source>
</evidence>
<gene>
    <name evidence="2" type="ORF">DAKH74_016120</name>
</gene>
<feature type="compositionally biased region" description="Low complexity" evidence="1">
    <location>
        <begin position="190"/>
        <end position="200"/>
    </location>
</feature>
<proteinExistence type="predicted"/>
<evidence type="ECO:0000313" key="3">
    <source>
        <dbReference type="Proteomes" id="UP001377567"/>
    </source>
</evidence>
<reference evidence="2 3" key="1">
    <citation type="journal article" date="2023" name="Elife">
        <title>Identification of key yeast species and microbe-microbe interactions impacting larval growth of Drosophila in the wild.</title>
        <authorList>
            <person name="Mure A."/>
            <person name="Sugiura Y."/>
            <person name="Maeda R."/>
            <person name="Honda K."/>
            <person name="Sakurai N."/>
            <person name="Takahashi Y."/>
            <person name="Watada M."/>
            <person name="Katoh T."/>
            <person name="Gotoh A."/>
            <person name="Gotoh Y."/>
            <person name="Taniguchi I."/>
            <person name="Nakamura K."/>
            <person name="Hayashi T."/>
            <person name="Katayama T."/>
            <person name="Uemura T."/>
            <person name="Hattori Y."/>
        </authorList>
    </citation>
    <scope>NUCLEOTIDE SEQUENCE [LARGE SCALE GENOMIC DNA]</scope>
    <source>
        <strain evidence="2 3">KH-74</strain>
    </source>
</reference>
<feature type="compositionally biased region" description="Basic residues" evidence="1">
    <location>
        <begin position="179"/>
        <end position="189"/>
    </location>
</feature>
<dbReference type="Proteomes" id="UP001377567">
    <property type="component" value="Unassembled WGS sequence"/>
</dbReference>
<evidence type="ECO:0000313" key="2">
    <source>
        <dbReference type="EMBL" id="GMM54996.1"/>
    </source>
</evidence>
<keyword evidence="3" id="KW-1185">Reference proteome</keyword>
<feature type="compositionally biased region" description="Low complexity" evidence="1">
    <location>
        <begin position="227"/>
        <end position="236"/>
    </location>
</feature>
<feature type="region of interest" description="Disordered" evidence="1">
    <location>
        <begin position="293"/>
        <end position="313"/>
    </location>
</feature>
<feature type="region of interest" description="Disordered" evidence="1">
    <location>
        <begin position="164"/>
        <end position="249"/>
    </location>
</feature>